<proteinExistence type="predicted"/>
<organism evidence="1 2">
    <name type="scientific">Apolygus lucorum</name>
    <name type="common">Small green plant bug</name>
    <name type="synonym">Lygocoris lucorum</name>
    <dbReference type="NCBI Taxonomy" id="248454"/>
    <lineage>
        <taxon>Eukaryota</taxon>
        <taxon>Metazoa</taxon>
        <taxon>Ecdysozoa</taxon>
        <taxon>Arthropoda</taxon>
        <taxon>Hexapoda</taxon>
        <taxon>Insecta</taxon>
        <taxon>Pterygota</taxon>
        <taxon>Neoptera</taxon>
        <taxon>Paraneoptera</taxon>
        <taxon>Hemiptera</taxon>
        <taxon>Heteroptera</taxon>
        <taxon>Panheteroptera</taxon>
        <taxon>Cimicomorpha</taxon>
        <taxon>Miridae</taxon>
        <taxon>Mirini</taxon>
        <taxon>Apolygus</taxon>
    </lineage>
</organism>
<dbReference type="OrthoDB" id="413313at2759"/>
<reference evidence="1" key="1">
    <citation type="journal article" date="2021" name="Mol. Ecol. Resour.">
        <title>Apolygus lucorum genome provides insights into omnivorousness and mesophyll feeding.</title>
        <authorList>
            <person name="Liu Y."/>
            <person name="Liu H."/>
            <person name="Wang H."/>
            <person name="Huang T."/>
            <person name="Liu B."/>
            <person name="Yang B."/>
            <person name="Yin L."/>
            <person name="Li B."/>
            <person name="Zhang Y."/>
            <person name="Zhang S."/>
            <person name="Jiang F."/>
            <person name="Zhang X."/>
            <person name="Ren Y."/>
            <person name="Wang B."/>
            <person name="Wang S."/>
            <person name="Lu Y."/>
            <person name="Wu K."/>
            <person name="Fan W."/>
            <person name="Wang G."/>
        </authorList>
    </citation>
    <scope>NUCLEOTIDE SEQUENCE</scope>
    <source>
        <strain evidence="1">12Hb</strain>
    </source>
</reference>
<comment type="caution">
    <text evidence="1">The sequence shown here is derived from an EMBL/GenBank/DDBJ whole genome shotgun (WGS) entry which is preliminary data.</text>
</comment>
<dbReference type="InterPro" id="IPR004245">
    <property type="entry name" value="DUF229"/>
</dbReference>
<dbReference type="Gene3D" id="3.40.720.10">
    <property type="entry name" value="Alkaline Phosphatase, subunit A"/>
    <property type="match status" value="1"/>
</dbReference>
<dbReference type="Pfam" id="PF02995">
    <property type="entry name" value="DUF229"/>
    <property type="match status" value="1"/>
</dbReference>
<name>A0A6A4K7Y4_APOLU</name>
<protein>
    <submittedName>
        <fullName evidence="1">Uncharacterized protein</fullName>
    </submittedName>
</protein>
<dbReference type="FunFam" id="3.40.720.10:FF:000017">
    <property type="entry name" value="Predicted protein"/>
    <property type="match status" value="1"/>
</dbReference>
<dbReference type="Proteomes" id="UP000466442">
    <property type="component" value="Unassembled WGS sequence"/>
</dbReference>
<dbReference type="InterPro" id="IPR017850">
    <property type="entry name" value="Alkaline_phosphatase_core_sf"/>
</dbReference>
<dbReference type="GO" id="GO:0005615">
    <property type="term" value="C:extracellular space"/>
    <property type="evidence" value="ECO:0007669"/>
    <property type="project" value="TreeGrafter"/>
</dbReference>
<sequence>MARNVNEPAVSLLREKVVAYPVHLLKKRVALLIIVFCGCTWVLLEIDFSRTATIFKSEKYIKTDYSSSSFLIDTKGCRLLDLDPFDPSLVQYFGDEDPIDCNPSKLGGLVRSNVTNSELFVDQMVVRNYTNSFFTCCYKPFKRIEFPRNTTIERSYHSYPSDVDKRIEYSEFCNEFTDNVVIEHEFVKVTCTEGSKEIYKEFFAFAKNPYQQGDPEYRNGVNSDKLSVLMIGFDGMSRLNFLRQMPRTIDFLEKRGAISLLGYNKVGYNTLNNLLPILTGYNEADLLKVCWPSKHSVFDNCTFIWDLFKKKGYVTSYGEDTPNMGTFYYLKRGFRKKPVDFYPRPLSLQAEKELANNHRLNVDLCTGKKLSSQVFNSLIETFSYNMKDQLFFSFFWGNSLSHDFLNLPRVGDEDFRSLLSFIEKQGVFNRSMVVLLSDHGIRWGRFRQTYQGYLEERLPFMYFMLPDWFKEKYPKAMTNLNVNRKRLTSPYDIHETLKDVLDLSQITEDALKQKRKFKGLGISLFRPISTDRKCKDTGIPDEWCACHTNKPLAISSRESQEAAASVVLQINSLLTGYRQCSTLKLSKLINAWLKEVPIKESSKYLFQDYIVTLETTPGKGLFEATVRYKLNAGFTVLGSVSRLNLYGHQSSCMSNYALKLYCYCEYQ</sequence>
<dbReference type="PANTHER" id="PTHR10974:SF1">
    <property type="entry name" value="FI08016P-RELATED"/>
    <property type="match status" value="1"/>
</dbReference>
<dbReference type="SUPFAM" id="SSF53649">
    <property type="entry name" value="Alkaline phosphatase-like"/>
    <property type="match status" value="1"/>
</dbReference>
<dbReference type="EMBL" id="WIXP02000002">
    <property type="protein sequence ID" value="KAF6215423.1"/>
    <property type="molecule type" value="Genomic_DNA"/>
</dbReference>
<evidence type="ECO:0000313" key="2">
    <source>
        <dbReference type="Proteomes" id="UP000466442"/>
    </source>
</evidence>
<gene>
    <name evidence="1" type="ORF">GE061_010175</name>
</gene>
<dbReference type="PANTHER" id="PTHR10974">
    <property type="entry name" value="FI08016P-RELATED"/>
    <property type="match status" value="1"/>
</dbReference>
<accession>A0A6A4K7Y4</accession>
<keyword evidence="2" id="KW-1185">Reference proteome</keyword>
<evidence type="ECO:0000313" key="1">
    <source>
        <dbReference type="EMBL" id="KAF6215423.1"/>
    </source>
</evidence>
<dbReference type="AlphaFoldDB" id="A0A6A4K7Y4"/>
<dbReference type="CDD" id="cd16021">
    <property type="entry name" value="ALP_like"/>
    <property type="match status" value="1"/>
</dbReference>